<evidence type="ECO:0000313" key="1">
    <source>
        <dbReference type="EMBL" id="RDU61421.1"/>
    </source>
</evidence>
<proteinExistence type="predicted"/>
<accession>A0A3D8IA72</accession>
<name>A0A3D8IA72_9HELI</name>
<reference evidence="1 2" key="1">
    <citation type="submission" date="2018-04" db="EMBL/GenBank/DDBJ databases">
        <title>Novel Campyloabacter and Helicobacter Species and Strains.</title>
        <authorList>
            <person name="Mannion A.J."/>
            <person name="Shen Z."/>
            <person name="Fox J.G."/>
        </authorList>
    </citation>
    <scope>NUCLEOTIDE SEQUENCE [LARGE SCALE GENOMIC DNA]</scope>
    <source>
        <strain evidence="1 2">MIT 99-5101</strain>
    </source>
</reference>
<protein>
    <submittedName>
        <fullName evidence="1">Uncharacterized protein</fullName>
    </submittedName>
</protein>
<dbReference type="OrthoDB" id="5314967at2"/>
<dbReference type="RefSeq" id="WP_115552319.1">
    <property type="nucleotide sequence ID" value="NZ_CAXHOB010000001.1"/>
</dbReference>
<dbReference type="EMBL" id="NXLS01000021">
    <property type="protein sequence ID" value="RDU61421.1"/>
    <property type="molecule type" value="Genomic_DNA"/>
</dbReference>
<keyword evidence="2" id="KW-1185">Reference proteome</keyword>
<organism evidence="1 2">
    <name type="scientific">Helicobacter ganmani</name>
    <dbReference type="NCBI Taxonomy" id="60246"/>
    <lineage>
        <taxon>Bacteria</taxon>
        <taxon>Pseudomonadati</taxon>
        <taxon>Campylobacterota</taxon>
        <taxon>Epsilonproteobacteria</taxon>
        <taxon>Campylobacterales</taxon>
        <taxon>Helicobacteraceae</taxon>
        <taxon>Helicobacter</taxon>
    </lineage>
</organism>
<evidence type="ECO:0000313" key="2">
    <source>
        <dbReference type="Proteomes" id="UP000256650"/>
    </source>
</evidence>
<sequence>MLEIKNKSLTSHSNFNKINSNVNANLSKEDFQTLFLLQNKNAEMKNNSLKNEDLANLAFLKMNDFQTLAPNNNKATLFGYSVDENGFMGADFNKKAGLPSDFKIHKETLEKMHKTYVTPNTMSMPSGESANFTLQNGVYYAGAMPLANGQSYFNKLDIASVFKWAYTQLEPLIKDSTKNAYNLGELQKYFPAGIAYDSGEITKIYQNQEELESAMHEKDILFNLGLSNGAKNLFFVFEKDGSINESDLYMCDESFSIKQYINENNISKEGLLVAFMAQQGAVFKAQSPETIKSEYQKALENFEKFYYGGDSVSNYNAIKAGALSIDDFIESSLECNLWLYYYFMQGNKEPHLLPSKMNLQGYLEWDSYTPKQEQRYQALNNQDFMDYLKTTIKAMVG</sequence>
<dbReference type="Proteomes" id="UP000256650">
    <property type="component" value="Unassembled WGS sequence"/>
</dbReference>
<gene>
    <name evidence="1" type="ORF">CQA43_09310</name>
</gene>
<dbReference type="NCBIfam" id="NF046095">
    <property type="entry name" value="flg_dep_Cj0814"/>
    <property type="match status" value="1"/>
</dbReference>
<comment type="caution">
    <text evidence="1">The sequence shown here is derived from an EMBL/GenBank/DDBJ whole genome shotgun (WGS) entry which is preliminary data.</text>
</comment>
<dbReference type="AlphaFoldDB" id="A0A3D8IA72"/>
<dbReference type="InterPro" id="IPR058078">
    <property type="entry name" value="Cj0814-like"/>
</dbReference>
<dbReference type="GeneID" id="82536470"/>